<keyword evidence="8" id="KW-1185">Reference proteome</keyword>
<protein>
    <submittedName>
        <fullName evidence="7">Na+/H+ antiporter subunit E</fullName>
    </submittedName>
</protein>
<sequence>MRIFIFTGRFLAFAGFFLRKLVAANLFIAYDLITPGLKIKPALFSVPLILRSDLQILLLVNLISMTPGSLAVDVEPNKKAILIHSMYTEDLDKSIAEVNEFQERIKNLFV</sequence>
<accession>A0AA42C5G3</accession>
<dbReference type="EMBL" id="JAPAAF010000009">
    <property type="protein sequence ID" value="MCW0482808.1"/>
    <property type="molecule type" value="Genomic_DNA"/>
</dbReference>
<dbReference type="RefSeq" id="WP_282591411.1">
    <property type="nucleotide sequence ID" value="NZ_JAPAAF010000009.1"/>
</dbReference>
<evidence type="ECO:0000256" key="1">
    <source>
        <dbReference type="ARBA" id="ARBA00004651"/>
    </source>
</evidence>
<evidence type="ECO:0000313" key="8">
    <source>
        <dbReference type="Proteomes" id="UP001163821"/>
    </source>
</evidence>
<keyword evidence="3" id="KW-1003">Cell membrane</keyword>
<dbReference type="PANTHER" id="PTHR34584:SF1">
    <property type="entry name" value="NA(+)_H(+) ANTIPORTER SUBUNIT E1"/>
    <property type="match status" value="1"/>
</dbReference>
<evidence type="ECO:0000256" key="4">
    <source>
        <dbReference type="ARBA" id="ARBA00022692"/>
    </source>
</evidence>
<proteinExistence type="inferred from homology"/>
<evidence type="ECO:0000256" key="2">
    <source>
        <dbReference type="ARBA" id="ARBA00006228"/>
    </source>
</evidence>
<keyword evidence="6" id="KW-0472">Membrane</keyword>
<dbReference type="Proteomes" id="UP001163821">
    <property type="component" value="Unassembled WGS sequence"/>
</dbReference>
<comment type="similarity">
    <text evidence="2">Belongs to the CPA3 antiporters (TC 2.A.63) subunit E family.</text>
</comment>
<evidence type="ECO:0000256" key="6">
    <source>
        <dbReference type="ARBA" id="ARBA00023136"/>
    </source>
</evidence>
<organism evidence="7 8">
    <name type="scientific">Gaoshiqia sediminis</name>
    <dbReference type="NCBI Taxonomy" id="2986998"/>
    <lineage>
        <taxon>Bacteria</taxon>
        <taxon>Pseudomonadati</taxon>
        <taxon>Bacteroidota</taxon>
        <taxon>Bacteroidia</taxon>
        <taxon>Marinilabiliales</taxon>
        <taxon>Prolixibacteraceae</taxon>
        <taxon>Gaoshiqia</taxon>
    </lineage>
</organism>
<keyword evidence="5" id="KW-1133">Transmembrane helix</keyword>
<comment type="caution">
    <text evidence="7">The sequence shown here is derived from an EMBL/GenBank/DDBJ whole genome shotgun (WGS) entry which is preliminary data.</text>
</comment>
<keyword evidence="4" id="KW-0812">Transmembrane</keyword>
<evidence type="ECO:0000256" key="3">
    <source>
        <dbReference type="ARBA" id="ARBA00022475"/>
    </source>
</evidence>
<dbReference type="PANTHER" id="PTHR34584">
    <property type="entry name" value="NA(+)/H(+) ANTIPORTER SUBUNIT E1"/>
    <property type="match status" value="1"/>
</dbReference>
<evidence type="ECO:0000256" key="5">
    <source>
        <dbReference type="ARBA" id="ARBA00022989"/>
    </source>
</evidence>
<dbReference type="Pfam" id="PF01899">
    <property type="entry name" value="MNHE"/>
    <property type="match status" value="1"/>
</dbReference>
<dbReference type="AlphaFoldDB" id="A0AA42C5G3"/>
<gene>
    <name evidence="7" type="ORF">N2K84_08725</name>
</gene>
<dbReference type="GO" id="GO:0005886">
    <property type="term" value="C:plasma membrane"/>
    <property type="evidence" value="ECO:0007669"/>
    <property type="project" value="UniProtKB-SubCell"/>
</dbReference>
<name>A0AA42C5G3_9BACT</name>
<comment type="subcellular location">
    <subcellularLocation>
        <location evidence="1">Cell membrane</location>
        <topology evidence="1">Multi-pass membrane protein</topology>
    </subcellularLocation>
</comment>
<dbReference type="GO" id="GO:0008324">
    <property type="term" value="F:monoatomic cation transmembrane transporter activity"/>
    <property type="evidence" value="ECO:0007669"/>
    <property type="project" value="InterPro"/>
</dbReference>
<reference evidence="7" key="1">
    <citation type="submission" date="2022-10" db="EMBL/GenBank/DDBJ databases">
        <title>Gaoshiqiia sediminis gen. nov., sp. nov., isolated from coastal sediment.</title>
        <authorList>
            <person name="Yu W.X."/>
            <person name="Mu D.S."/>
            <person name="Du J.Z."/>
            <person name="Liang Y.Q."/>
        </authorList>
    </citation>
    <scope>NUCLEOTIDE SEQUENCE</scope>
    <source>
        <strain evidence="7">A06</strain>
    </source>
</reference>
<evidence type="ECO:0000313" key="7">
    <source>
        <dbReference type="EMBL" id="MCW0482808.1"/>
    </source>
</evidence>
<dbReference type="InterPro" id="IPR002758">
    <property type="entry name" value="Cation_antiport_E"/>
</dbReference>